<dbReference type="Gene3D" id="3.40.50.1100">
    <property type="match status" value="2"/>
</dbReference>
<evidence type="ECO:0000313" key="8">
    <source>
        <dbReference type="EMBL" id="SIR15045.1"/>
    </source>
</evidence>
<proteinExistence type="inferred from homology"/>
<evidence type="ECO:0000256" key="4">
    <source>
        <dbReference type="ARBA" id="ARBA00022679"/>
    </source>
</evidence>
<gene>
    <name evidence="8" type="ORF">SAMN05421858_1609</name>
</gene>
<name>A0A1N6YKE6_9EURY</name>
<evidence type="ECO:0000256" key="6">
    <source>
        <dbReference type="ARBA" id="ARBA00023192"/>
    </source>
</evidence>
<keyword evidence="4" id="KW-0808">Transferase</keyword>
<sequence length="336" mass="35732">MKSSILDIVGSPLVHVRSPEGATVAAKIESFNPGGSAKDRPALAMVEAAERAGELRPGDRIVEPTSGNTGIGLAVVCAARGYDLTIVMPASKSPERRQLLKAYGADLELVDGNMESARARADELTESEQTIQLGQFENRANADAHYRTTAAEIIEQVEGREIDALVAGVGTGGTITGTATRLLEEYPDMEVIAVEPERNAVLSTGEPGEDEYQGMGPGFVSDLLDTDLLDSVETVSLEDAEEECRRLAQDEGILVGQSSGAASIAAYRVAERLAQPELNCPEMPEEWSEMMADGEGNQRSAVTSDGGVEQGYDDCPLVVTVFPDSGERYLSTGMFD</sequence>
<dbReference type="GO" id="GO:0016740">
    <property type="term" value="F:transferase activity"/>
    <property type="evidence" value="ECO:0007669"/>
    <property type="project" value="UniProtKB-KW"/>
</dbReference>
<dbReference type="SUPFAM" id="SSF53686">
    <property type="entry name" value="Tryptophan synthase beta subunit-like PLP-dependent enzymes"/>
    <property type="match status" value="1"/>
</dbReference>
<dbReference type="PANTHER" id="PTHR10314">
    <property type="entry name" value="CYSTATHIONINE BETA-SYNTHASE"/>
    <property type="match status" value="1"/>
</dbReference>
<dbReference type="InterPro" id="IPR001216">
    <property type="entry name" value="P-phosphate_BS"/>
</dbReference>
<dbReference type="PROSITE" id="PS00901">
    <property type="entry name" value="CYS_SYNTHASE"/>
    <property type="match status" value="1"/>
</dbReference>
<evidence type="ECO:0000256" key="1">
    <source>
        <dbReference type="ARBA" id="ARBA00001933"/>
    </source>
</evidence>
<evidence type="ECO:0000256" key="5">
    <source>
        <dbReference type="ARBA" id="ARBA00022898"/>
    </source>
</evidence>
<dbReference type="RefSeq" id="WP_076429474.1">
    <property type="nucleotide sequence ID" value="NZ_FTNO01000001.1"/>
</dbReference>
<evidence type="ECO:0000256" key="2">
    <source>
        <dbReference type="ARBA" id="ARBA00007103"/>
    </source>
</evidence>
<dbReference type="CDD" id="cd01561">
    <property type="entry name" value="CBS_like"/>
    <property type="match status" value="1"/>
</dbReference>
<dbReference type="OrthoDB" id="10138at2157"/>
<keyword evidence="5" id="KW-0663">Pyridoxal phosphate</keyword>
<evidence type="ECO:0000259" key="7">
    <source>
        <dbReference type="Pfam" id="PF00291"/>
    </source>
</evidence>
<evidence type="ECO:0000313" key="9">
    <source>
        <dbReference type="Proteomes" id="UP000186914"/>
    </source>
</evidence>
<protein>
    <submittedName>
        <fullName evidence="8">Cysteine synthase A</fullName>
    </submittedName>
</protein>
<accession>A0A1N6YKE6</accession>
<dbReference type="AlphaFoldDB" id="A0A1N6YKE6"/>
<evidence type="ECO:0000256" key="3">
    <source>
        <dbReference type="ARBA" id="ARBA00022605"/>
    </source>
</evidence>
<comment type="similarity">
    <text evidence="2">Belongs to the cysteine synthase/cystathionine beta-synthase family.</text>
</comment>
<keyword evidence="3" id="KW-0028">Amino-acid biosynthesis</keyword>
<organism evidence="8 9">
    <name type="scientific">Haladaptatus litoreus</name>
    <dbReference type="NCBI Taxonomy" id="553468"/>
    <lineage>
        <taxon>Archaea</taxon>
        <taxon>Methanobacteriati</taxon>
        <taxon>Methanobacteriota</taxon>
        <taxon>Stenosarchaea group</taxon>
        <taxon>Halobacteria</taxon>
        <taxon>Halobacteriales</taxon>
        <taxon>Haladaptataceae</taxon>
        <taxon>Haladaptatus</taxon>
    </lineage>
</organism>
<dbReference type="InterPro" id="IPR036052">
    <property type="entry name" value="TrpB-like_PALP_sf"/>
</dbReference>
<dbReference type="EMBL" id="FTNO01000001">
    <property type="protein sequence ID" value="SIR15045.1"/>
    <property type="molecule type" value="Genomic_DNA"/>
</dbReference>
<dbReference type="GO" id="GO:0006535">
    <property type="term" value="P:cysteine biosynthetic process from serine"/>
    <property type="evidence" value="ECO:0007669"/>
    <property type="project" value="InterPro"/>
</dbReference>
<dbReference type="Proteomes" id="UP000186914">
    <property type="component" value="Unassembled WGS sequence"/>
</dbReference>
<dbReference type="InterPro" id="IPR001926">
    <property type="entry name" value="TrpB-like_PALP"/>
</dbReference>
<keyword evidence="6" id="KW-0198">Cysteine biosynthesis</keyword>
<feature type="domain" description="Tryptophan synthase beta chain-like PALP" evidence="7">
    <location>
        <begin position="8"/>
        <end position="274"/>
    </location>
</feature>
<keyword evidence="9" id="KW-1185">Reference proteome</keyword>
<comment type="cofactor">
    <cofactor evidence="1">
        <name>pyridoxal 5'-phosphate</name>
        <dbReference type="ChEBI" id="CHEBI:597326"/>
    </cofactor>
</comment>
<dbReference type="Pfam" id="PF00291">
    <property type="entry name" value="PALP"/>
    <property type="match status" value="1"/>
</dbReference>
<dbReference type="InterPro" id="IPR050214">
    <property type="entry name" value="Cys_Synth/Cystath_Beta-Synth"/>
</dbReference>
<dbReference type="FunFam" id="3.40.50.1100:FF:000006">
    <property type="entry name" value="Cysteine synthase"/>
    <property type="match status" value="1"/>
</dbReference>
<reference evidence="9" key="1">
    <citation type="submission" date="2017-01" db="EMBL/GenBank/DDBJ databases">
        <authorList>
            <person name="Varghese N."/>
            <person name="Submissions S."/>
        </authorList>
    </citation>
    <scope>NUCLEOTIDE SEQUENCE [LARGE SCALE GENOMIC DNA]</scope>
    <source>
        <strain evidence="9">CGMCC 1.7737</strain>
    </source>
</reference>